<sequence>MLHSSPAPSSKGASFCFGRILMAIVGVAVLPSINLGVNVTTVTTFSLKNVITSSYTHNTRPDADVCVEYGTSAIVTHTRLFFWHLKSF</sequence>
<keyword evidence="1" id="KW-0472">Membrane</keyword>
<evidence type="ECO:0000256" key="1">
    <source>
        <dbReference type="SAM" id="Phobius"/>
    </source>
</evidence>
<evidence type="ECO:0000313" key="2">
    <source>
        <dbReference type="EMBL" id="MBE9022427.1"/>
    </source>
</evidence>
<gene>
    <name evidence="2" type="ORF">IQ276_08295</name>
</gene>
<evidence type="ECO:0000313" key="3">
    <source>
        <dbReference type="Proteomes" id="UP000622533"/>
    </source>
</evidence>
<proteinExistence type="predicted"/>
<accession>A0A8J7CZZ4</accession>
<protein>
    <submittedName>
        <fullName evidence="2">DUF3172 domain-containing protein</fullName>
    </submittedName>
</protein>
<keyword evidence="3" id="KW-1185">Reference proteome</keyword>
<dbReference type="Proteomes" id="UP000622533">
    <property type="component" value="Unassembled WGS sequence"/>
</dbReference>
<dbReference type="EMBL" id="JADEXS010000079">
    <property type="protein sequence ID" value="MBE9022427.1"/>
    <property type="molecule type" value="Genomic_DNA"/>
</dbReference>
<feature type="transmembrane region" description="Helical" evidence="1">
    <location>
        <begin position="12"/>
        <end position="33"/>
    </location>
</feature>
<reference evidence="2" key="1">
    <citation type="submission" date="2020-10" db="EMBL/GenBank/DDBJ databases">
        <authorList>
            <person name="Castelo-Branco R."/>
            <person name="Eusebio N."/>
            <person name="Adriana R."/>
            <person name="Vieira A."/>
            <person name="Brugerolle De Fraissinette N."/>
            <person name="Rezende De Castro R."/>
            <person name="Schneider M.P."/>
            <person name="Vasconcelos V."/>
            <person name="Leao P.N."/>
        </authorList>
    </citation>
    <scope>NUCLEOTIDE SEQUENCE</scope>
    <source>
        <strain evidence="2">LEGE 12446</strain>
    </source>
</reference>
<keyword evidence="1" id="KW-1133">Transmembrane helix</keyword>
<comment type="caution">
    <text evidence="2">The sequence shown here is derived from an EMBL/GenBank/DDBJ whole genome shotgun (WGS) entry which is preliminary data.</text>
</comment>
<dbReference type="AlphaFoldDB" id="A0A8J7CZZ4"/>
<organism evidence="2 3">
    <name type="scientific">Desmonostoc muscorum LEGE 12446</name>
    <dbReference type="NCBI Taxonomy" id="1828758"/>
    <lineage>
        <taxon>Bacteria</taxon>
        <taxon>Bacillati</taxon>
        <taxon>Cyanobacteriota</taxon>
        <taxon>Cyanophyceae</taxon>
        <taxon>Nostocales</taxon>
        <taxon>Nostocaceae</taxon>
        <taxon>Desmonostoc</taxon>
    </lineage>
</organism>
<dbReference type="RefSeq" id="WP_193915103.1">
    <property type="nucleotide sequence ID" value="NZ_JADEXS020000001.1"/>
</dbReference>
<dbReference type="Pfam" id="PF11371">
    <property type="entry name" value="DUF3172"/>
    <property type="match status" value="1"/>
</dbReference>
<keyword evidence="1" id="KW-0812">Transmembrane</keyword>
<name>A0A8J7CZZ4_DESMC</name>
<dbReference type="InterPro" id="IPR021511">
    <property type="entry name" value="DUF3172"/>
</dbReference>